<gene>
    <name evidence="1" type="ORF">GCM10022402_24380</name>
</gene>
<reference evidence="2" key="1">
    <citation type="journal article" date="2019" name="Int. J. Syst. Evol. Microbiol.">
        <title>The Global Catalogue of Microorganisms (GCM) 10K type strain sequencing project: providing services to taxonomists for standard genome sequencing and annotation.</title>
        <authorList>
            <consortium name="The Broad Institute Genomics Platform"/>
            <consortium name="The Broad Institute Genome Sequencing Center for Infectious Disease"/>
            <person name="Wu L."/>
            <person name="Ma J."/>
        </authorList>
    </citation>
    <scope>NUCLEOTIDE SEQUENCE [LARGE SCALE GENOMIC DNA]</scope>
    <source>
        <strain evidence="2">JCM 17137</strain>
    </source>
</reference>
<accession>A0ABP7FPJ1</accession>
<evidence type="ECO:0000313" key="2">
    <source>
        <dbReference type="Proteomes" id="UP001500908"/>
    </source>
</evidence>
<name>A0ABP7FPJ1_9ACTN</name>
<proteinExistence type="predicted"/>
<organism evidence="1 2">
    <name type="scientific">Salinactinospora qingdaonensis</name>
    <dbReference type="NCBI Taxonomy" id="702744"/>
    <lineage>
        <taxon>Bacteria</taxon>
        <taxon>Bacillati</taxon>
        <taxon>Actinomycetota</taxon>
        <taxon>Actinomycetes</taxon>
        <taxon>Streptosporangiales</taxon>
        <taxon>Nocardiopsidaceae</taxon>
        <taxon>Salinactinospora</taxon>
    </lineage>
</organism>
<keyword evidence="2" id="KW-1185">Reference proteome</keyword>
<evidence type="ECO:0008006" key="3">
    <source>
        <dbReference type="Google" id="ProtNLM"/>
    </source>
</evidence>
<dbReference type="Proteomes" id="UP001500908">
    <property type="component" value="Unassembled WGS sequence"/>
</dbReference>
<evidence type="ECO:0000313" key="1">
    <source>
        <dbReference type="EMBL" id="GAA3743804.1"/>
    </source>
</evidence>
<comment type="caution">
    <text evidence="1">The sequence shown here is derived from an EMBL/GenBank/DDBJ whole genome shotgun (WGS) entry which is preliminary data.</text>
</comment>
<sequence>MGGRFTGGRTWLAWPLDWIGSHATSAQADRLILDTDLLLAHACRNGTHRSAHALVIAAHAVQTGRTVASKDTKARFADLAGVCAFDL</sequence>
<dbReference type="EMBL" id="BAABDD010000009">
    <property type="protein sequence ID" value="GAA3743804.1"/>
    <property type="molecule type" value="Genomic_DNA"/>
</dbReference>
<protein>
    <recommendedName>
        <fullName evidence="3">PIN domain-containing protein</fullName>
    </recommendedName>
</protein>